<comment type="caution">
    <text evidence="1">The sequence shown here is derived from an EMBL/GenBank/DDBJ whole genome shotgun (WGS) entry which is preliminary data.</text>
</comment>
<keyword evidence="2" id="KW-1185">Reference proteome</keyword>
<sequence length="52" mass="6164">MQLLSLVFLGCHHVSIMFISTRKCELDTLAMNFNEREKHLGSCYLRFEKLIF</sequence>
<protein>
    <submittedName>
        <fullName evidence="1">Uncharacterized protein</fullName>
    </submittedName>
</protein>
<proteinExistence type="predicted"/>
<evidence type="ECO:0000313" key="1">
    <source>
        <dbReference type="EMBL" id="DAD22744.1"/>
    </source>
</evidence>
<dbReference type="AlphaFoldDB" id="A0A822XMC4"/>
<reference evidence="1 2" key="1">
    <citation type="journal article" date="2020" name="Mol. Biol. Evol.">
        <title>Distinct Expression and Methylation Patterns for Genes with Different Fates following a Single Whole-Genome Duplication in Flowering Plants.</title>
        <authorList>
            <person name="Shi T."/>
            <person name="Rahmani R.S."/>
            <person name="Gugger P.F."/>
            <person name="Wang M."/>
            <person name="Li H."/>
            <person name="Zhang Y."/>
            <person name="Li Z."/>
            <person name="Wang Q."/>
            <person name="Van de Peer Y."/>
            <person name="Marchal K."/>
            <person name="Chen J."/>
        </authorList>
    </citation>
    <scope>NUCLEOTIDE SEQUENCE [LARGE SCALE GENOMIC DNA]</scope>
    <source>
        <tissue evidence="1">Leaf</tissue>
    </source>
</reference>
<evidence type="ECO:0000313" key="2">
    <source>
        <dbReference type="Proteomes" id="UP000607653"/>
    </source>
</evidence>
<organism evidence="1 2">
    <name type="scientific">Nelumbo nucifera</name>
    <name type="common">Sacred lotus</name>
    <dbReference type="NCBI Taxonomy" id="4432"/>
    <lineage>
        <taxon>Eukaryota</taxon>
        <taxon>Viridiplantae</taxon>
        <taxon>Streptophyta</taxon>
        <taxon>Embryophyta</taxon>
        <taxon>Tracheophyta</taxon>
        <taxon>Spermatophyta</taxon>
        <taxon>Magnoliopsida</taxon>
        <taxon>Proteales</taxon>
        <taxon>Nelumbonaceae</taxon>
        <taxon>Nelumbo</taxon>
    </lineage>
</organism>
<dbReference type="EMBL" id="DUZY01000001">
    <property type="protein sequence ID" value="DAD22744.1"/>
    <property type="molecule type" value="Genomic_DNA"/>
</dbReference>
<gene>
    <name evidence="1" type="ORF">HUJ06_024207</name>
</gene>
<accession>A0A822XMC4</accession>
<dbReference type="Proteomes" id="UP000607653">
    <property type="component" value="Unassembled WGS sequence"/>
</dbReference>
<name>A0A822XMC4_NELNU</name>